<evidence type="ECO:0000256" key="1">
    <source>
        <dbReference type="ARBA" id="ARBA00004496"/>
    </source>
</evidence>
<dbReference type="InterPro" id="IPR027408">
    <property type="entry name" value="PNPase/RNase_PH_dom_sf"/>
</dbReference>
<evidence type="ECO:0000256" key="2">
    <source>
        <dbReference type="ARBA" id="ARBA00004604"/>
    </source>
</evidence>
<dbReference type="GO" id="GO:0016075">
    <property type="term" value="P:rRNA catabolic process"/>
    <property type="evidence" value="ECO:0007669"/>
    <property type="project" value="TreeGrafter"/>
</dbReference>
<evidence type="ECO:0000256" key="3">
    <source>
        <dbReference type="ARBA" id="ARBA00006678"/>
    </source>
</evidence>
<dbReference type="PANTHER" id="PTHR11097:SF8">
    <property type="entry name" value="EXOSOME COMPLEX COMPONENT RRP42"/>
    <property type="match status" value="1"/>
</dbReference>
<keyword evidence="4" id="KW-0963">Cytoplasm</keyword>
<sequence>MAGLLLSPTEKIYILHGVQDDYRSDGRTNIDYRPMELETDVVSHASGSARLRLANTDILVGVKTEIDVPKPDNPGLGKIDFFVDCSANATPEFEGRGGEQLANNISNMLQRAYNSSQAFDLKQLCILEGKQCWKLYVDILILECGGNLCDAVSLAVKAALFNTRIPFVKAALMDGGSVDFQLSDDPYDCKLLEAGTAPLLVTLCKIGDKCVVDPSAEEESCSVISLIVGITGNPKYYSKDAIETPNFKCKCSTIGMNGPGSVAPETFKNAINQGIIAANSLDEALGRALLRERQECNNFKKNSYGFLK</sequence>
<dbReference type="PANTHER" id="PTHR11097">
    <property type="entry name" value="EXOSOME COMPLEX EXONUCLEASE RIBOSOMAL RNA PROCESSING PROTEIN"/>
    <property type="match status" value="1"/>
</dbReference>
<dbReference type="InterPro" id="IPR050590">
    <property type="entry name" value="Exosome_comp_Rrp42_subfam"/>
</dbReference>
<dbReference type="GO" id="GO:0000177">
    <property type="term" value="C:cytoplasmic exosome (RNase complex)"/>
    <property type="evidence" value="ECO:0007669"/>
    <property type="project" value="TreeGrafter"/>
</dbReference>
<feature type="domain" description="Exoribonuclease phosphorolytic" evidence="7">
    <location>
        <begin position="32"/>
        <end position="166"/>
    </location>
</feature>
<comment type="subcellular location">
    <subcellularLocation>
        <location evidence="1">Cytoplasm</location>
    </subcellularLocation>
    <subcellularLocation>
        <location evidence="2">Nucleus</location>
        <location evidence="2">Nucleolus</location>
    </subcellularLocation>
</comment>
<evidence type="ECO:0000256" key="6">
    <source>
        <dbReference type="ARBA" id="ARBA00042523"/>
    </source>
</evidence>
<dbReference type="EMBL" id="CAKOGL010000025">
    <property type="protein sequence ID" value="CAH2102776.1"/>
    <property type="molecule type" value="Genomic_DNA"/>
</dbReference>
<comment type="caution">
    <text evidence="9">The sequence shown here is derived from an EMBL/GenBank/DDBJ whole genome shotgun (WGS) entry which is preliminary data.</text>
</comment>
<dbReference type="GO" id="GO:0034475">
    <property type="term" value="P:U4 snRNA 3'-end processing"/>
    <property type="evidence" value="ECO:0007669"/>
    <property type="project" value="TreeGrafter"/>
</dbReference>
<dbReference type="GO" id="GO:0000467">
    <property type="term" value="P:exonucleolytic trimming to generate mature 3'-end of 5.8S rRNA from tricistronic rRNA transcript (SSU-rRNA, 5.8S rRNA, LSU-rRNA)"/>
    <property type="evidence" value="ECO:0007669"/>
    <property type="project" value="TreeGrafter"/>
</dbReference>
<dbReference type="CDD" id="cd11367">
    <property type="entry name" value="RNase_PH_RRP42"/>
    <property type="match status" value="1"/>
</dbReference>
<reference evidence="9" key="1">
    <citation type="submission" date="2022-03" db="EMBL/GenBank/DDBJ databases">
        <authorList>
            <person name="Tunstrom K."/>
        </authorList>
    </citation>
    <scope>NUCLEOTIDE SEQUENCE</scope>
</reference>
<accession>A0AAU9UUW0</accession>
<evidence type="ECO:0000259" key="7">
    <source>
        <dbReference type="Pfam" id="PF01138"/>
    </source>
</evidence>
<dbReference type="SUPFAM" id="SSF54211">
    <property type="entry name" value="Ribosomal protein S5 domain 2-like"/>
    <property type="match status" value="1"/>
</dbReference>
<dbReference type="InterPro" id="IPR020568">
    <property type="entry name" value="Ribosomal_Su5_D2-typ_SF"/>
</dbReference>
<dbReference type="InterPro" id="IPR001247">
    <property type="entry name" value="ExoRNase_PH_dom1"/>
</dbReference>
<feature type="domain" description="Exoribonuclease phosphorolytic" evidence="8">
    <location>
        <begin position="198"/>
        <end position="234"/>
    </location>
</feature>
<comment type="similarity">
    <text evidence="3">Belongs to the RNase PH family.</text>
</comment>
<evidence type="ECO:0000313" key="10">
    <source>
        <dbReference type="Proteomes" id="UP001153954"/>
    </source>
</evidence>
<dbReference type="Pfam" id="PF01138">
    <property type="entry name" value="RNase_PH"/>
    <property type="match status" value="1"/>
</dbReference>
<proteinExistence type="inferred from homology"/>
<dbReference type="GO" id="GO:0035925">
    <property type="term" value="F:mRNA 3'-UTR AU-rich region binding"/>
    <property type="evidence" value="ECO:0007669"/>
    <property type="project" value="TreeGrafter"/>
</dbReference>
<organism evidence="9 10">
    <name type="scientific">Euphydryas editha</name>
    <name type="common">Edith's checkerspot</name>
    <dbReference type="NCBI Taxonomy" id="104508"/>
    <lineage>
        <taxon>Eukaryota</taxon>
        <taxon>Metazoa</taxon>
        <taxon>Ecdysozoa</taxon>
        <taxon>Arthropoda</taxon>
        <taxon>Hexapoda</taxon>
        <taxon>Insecta</taxon>
        <taxon>Pterygota</taxon>
        <taxon>Neoptera</taxon>
        <taxon>Endopterygota</taxon>
        <taxon>Lepidoptera</taxon>
        <taxon>Glossata</taxon>
        <taxon>Ditrysia</taxon>
        <taxon>Papilionoidea</taxon>
        <taxon>Nymphalidae</taxon>
        <taxon>Nymphalinae</taxon>
        <taxon>Euphydryas</taxon>
    </lineage>
</organism>
<dbReference type="InterPro" id="IPR036345">
    <property type="entry name" value="ExoRNase_PH_dom2_sf"/>
</dbReference>
<gene>
    <name evidence="9" type="ORF">EEDITHA_LOCUS17360</name>
</gene>
<protein>
    <recommendedName>
        <fullName evidence="6">Ribosomal RNA-processing protein 42</fullName>
    </recommendedName>
</protein>
<evidence type="ECO:0000259" key="8">
    <source>
        <dbReference type="Pfam" id="PF03725"/>
    </source>
</evidence>
<name>A0AAU9UUW0_EUPED</name>
<dbReference type="SUPFAM" id="SSF55666">
    <property type="entry name" value="Ribonuclease PH domain 2-like"/>
    <property type="match status" value="1"/>
</dbReference>
<dbReference type="InterPro" id="IPR015847">
    <property type="entry name" value="ExoRNase_PH_dom2"/>
</dbReference>
<dbReference type="AlphaFoldDB" id="A0AAU9UUW0"/>
<dbReference type="Gene3D" id="3.30.230.70">
    <property type="entry name" value="GHMP Kinase, N-terminal domain"/>
    <property type="match status" value="1"/>
</dbReference>
<dbReference type="GO" id="GO:0000176">
    <property type="term" value="C:nuclear exosome (RNase complex)"/>
    <property type="evidence" value="ECO:0007669"/>
    <property type="project" value="TreeGrafter"/>
</dbReference>
<evidence type="ECO:0000313" key="9">
    <source>
        <dbReference type="EMBL" id="CAH2102776.1"/>
    </source>
</evidence>
<dbReference type="Proteomes" id="UP001153954">
    <property type="component" value="Unassembled WGS sequence"/>
</dbReference>
<evidence type="ECO:0000256" key="4">
    <source>
        <dbReference type="ARBA" id="ARBA00022490"/>
    </source>
</evidence>
<dbReference type="GO" id="GO:0034473">
    <property type="term" value="P:U1 snRNA 3'-end processing"/>
    <property type="evidence" value="ECO:0007669"/>
    <property type="project" value="TreeGrafter"/>
</dbReference>
<dbReference type="GO" id="GO:0071028">
    <property type="term" value="P:nuclear mRNA surveillance"/>
    <property type="evidence" value="ECO:0007669"/>
    <property type="project" value="TreeGrafter"/>
</dbReference>
<dbReference type="GO" id="GO:0071035">
    <property type="term" value="P:nuclear polyadenylation-dependent rRNA catabolic process"/>
    <property type="evidence" value="ECO:0007669"/>
    <property type="project" value="TreeGrafter"/>
</dbReference>
<keyword evidence="10" id="KW-1185">Reference proteome</keyword>
<dbReference type="GO" id="GO:0034476">
    <property type="term" value="P:U5 snRNA 3'-end processing"/>
    <property type="evidence" value="ECO:0007669"/>
    <property type="project" value="TreeGrafter"/>
</dbReference>
<dbReference type="GO" id="GO:0071038">
    <property type="term" value="P:TRAMP-dependent tRNA surveillance pathway"/>
    <property type="evidence" value="ECO:0007669"/>
    <property type="project" value="TreeGrafter"/>
</dbReference>
<keyword evidence="5" id="KW-0271">Exosome</keyword>
<evidence type="ECO:0000256" key="5">
    <source>
        <dbReference type="ARBA" id="ARBA00022835"/>
    </source>
</evidence>
<dbReference type="Pfam" id="PF03725">
    <property type="entry name" value="RNase_PH_C"/>
    <property type="match status" value="1"/>
</dbReference>
<dbReference type="GO" id="GO:0005730">
    <property type="term" value="C:nucleolus"/>
    <property type="evidence" value="ECO:0007669"/>
    <property type="project" value="UniProtKB-SubCell"/>
</dbReference>